<keyword evidence="6" id="KW-1185">Reference proteome</keyword>
<evidence type="ECO:0000256" key="4">
    <source>
        <dbReference type="SAM" id="Phobius"/>
    </source>
</evidence>
<reference evidence="5 6" key="1">
    <citation type="submission" date="2018-01" db="EMBL/GenBank/DDBJ databases">
        <title>Draft genome sequence of Paucibacter aquatile CR182 isolated from freshwater of the Nakdong River.</title>
        <authorList>
            <person name="Choi A."/>
            <person name="Chung E.J."/>
        </authorList>
    </citation>
    <scope>NUCLEOTIDE SEQUENCE [LARGE SCALE GENOMIC DNA]</scope>
    <source>
        <strain evidence="5 6">CR182</strain>
    </source>
</reference>
<gene>
    <name evidence="5" type="ORF">C1O66_19980</name>
</gene>
<dbReference type="AlphaFoldDB" id="A0A2N8KRF5"/>
<evidence type="ECO:0000256" key="3">
    <source>
        <dbReference type="ARBA" id="ARBA00022691"/>
    </source>
</evidence>
<dbReference type="Gene3D" id="3.40.50.150">
    <property type="entry name" value="Vaccinia Virus protein VP39"/>
    <property type="match status" value="1"/>
</dbReference>
<dbReference type="GO" id="GO:0032259">
    <property type="term" value="P:methylation"/>
    <property type="evidence" value="ECO:0007669"/>
    <property type="project" value="UniProtKB-KW"/>
</dbReference>
<dbReference type="GO" id="GO:0016279">
    <property type="term" value="F:protein-lysine N-methyltransferase activity"/>
    <property type="evidence" value="ECO:0007669"/>
    <property type="project" value="InterPro"/>
</dbReference>
<organism evidence="5 6">
    <name type="scientific">Kinneretia aquatilis</name>
    <dbReference type="NCBI Taxonomy" id="2070761"/>
    <lineage>
        <taxon>Bacteria</taxon>
        <taxon>Pseudomonadati</taxon>
        <taxon>Pseudomonadota</taxon>
        <taxon>Betaproteobacteria</taxon>
        <taxon>Burkholderiales</taxon>
        <taxon>Sphaerotilaceae</taxon>
        <taxon>Roseateles</taxon>
    </lineage>
</organism>
<comment type="caution">
    <text evidence="5">The sequence shown here is derived from an EMBL/GenBank/DDBJ whole genome shotgun (WGS) entry which is preliminary data.</text>
</comment>
<keyword evidence="2 5" id="KW-0808">Transferase</keyword>
<keyword evidence="4" id="KW-0472">Membrane</keyword>
<protein>
    <submittedName>
        <fullName evidence="5">Methyltransferase type 12</fullName>
    </submittedName>
</protein>
<name>A0A2N8KRF5_9BURK</name>
<evidence type="ECO:0000313" key="5">
    <source>
        <dbReference type="EMBL" id="PND36023.1"/>
    </source>
</evidence>
<sequence length="245" mass="27209">MPWMRWPLPALLSWGAAWLLFMQLQRAGLAAWPALLAAAALGAGLAFFHSARWRRLMVALGFPLSILLAGGASAWPAWSWLLPLVLLLLAYPRRSWGDAPLFPTPVGALKDLPALAPLAPGEVVLDAGCGLGHGLHELRRCYPQVHLQGIEWSPLLARLARWLCPWARVERGDMWAQSWAPFGMVYVFQRPESMARVWAKARAEMRPGSWLVSLDFEIEGQGALACLELGGRHRVWLYQLPGAVR</sequence>
<evidence type="ECO:0000313" key="6">
    <source>
        <dbReference type="Proteomes" id="UP000235916"/>
    </source>
</evidence>
<dbReference type="RefSeq" id="WP_102769800.1">
    <property type="nucleotide sequence ID" value="NZ_POSP01000004.1"/>
</dbReference>
<dbReference type="SUPFAM" id="SSF53335">
    <property type="entry name" value="S-adenosyl-L-methionine-dependent methyltransferases"/>
    <property type="match status" value="1"/>
</dbReference>
<dbReference type="Proteomes" id="UP000235916">
    <property type="component" value="Unassembled WGS sequence"/>
</dbReference>
<keyword evidence="1 5" id="KW-0489">Methyltransferase</keyword>
<dbReference type="PANTHER" id="PTHR13610:SF9">
    <property type="entry name" value="FI06469P"/>
    <property type="match status" value="1"/>
</dbReference>
<keyword evidence="3" id="KW-0949">S-adenosyl-L-methionine</keyword>
<keyword evidence="4" id="KW-1133">Transmembrane helix</keyword>
<dbReference type="EMBL" id="POSP01000004">
    <property type="protein sequence ID" value="PND36023.1"/>
    <property type="molecule type" value="Genomic_DNA"/>
</dbReference>
<dbReference type="InterPro" id="IPR029063">
    <property type="entry name" value="SAM-dependent_MTases_sf"/>
</dbReference>
<dbReference type="InterPro" id="IPR026170">
    <property type="entry name" value="FAM173A/B"/>
</dbReference>
<keyword evidence="4" id="KW-0812">Transmembrane</keyword>
<accession>A0A2N8KRF5</accession>
<proteinExistence type="predicted"/>
<feature type="transmembrane region" description="Helical" evidence="4">
    <location>
        <begin position="62"/>
        <end position="91"/>
    </location>
</feature>
<evidence type="ECO:0000256" key="1">
    <source>
        <dbReference type="ARBA" id="ARBA00022603"/>
    </source>
</evidence>
<dbReference type="PANTHER" id="PTHR13610">
    <property type="entry name" value="METHYLTRANSFERASE DOMAIN-CONTAINING PROTEIN"/>
    <property type="match status" value="1"/>
</dbReference>
<evidence type="ECO:0000256" key="2">
    <source>
        <dbReference type="ARBA" id="ARBA00022679"/>
    </source>
</evidence>
<dbReference type="OrthoDB" id="5611641at2"/>